<gene>
    <name evidence="9" type="ORF">R3P38DRAFT_2796060</name>
</gene>
<feature type="transmembrane region" description="Helical" evidence="8">
    <location>
        <begin position="44"/>
        <end position="70"/>
    </location>
</feature>
<keyword evidence="2 8" id="KW-0812">Transmembrane</keyword>
<comment type="caution">
    <text evidence="9">The sequence shown here is derived from an EMBL/GenBank/DDBJ whole genome shotgun (WGS) entry which is preliminary data.</text>
</comment>
<evidence type="ECO:0000256" key="3">
    <source>
        <dbReference type="ARBA" id="ARBA00022729"/>
    </source>
</evidence>
<dbReference type="PRINTS" id="PR00213">
    <property type="entry name" value="MYELINP0"/>
</dbReference>
<comment type="subcellular location">
    <subcellularLocation>
        <location evidence="1">Membrane</location>
    </subcellularLocation>
</comment>
<evidence type="ECO:0000256" key="4">
    <source>
        <dbReference type="ARBA" id="ARBA00022989"/>
    </source>
</evidence>
<evidence type="ECO:0000313" key="9">
    <source>
        <dbReference type="EMBL" id="KAK7001549.1"/>
    </source>
</evidence>
<evidence type="ECO:0000256" key="8">
    <source>
        <dbReference type="SAM" id="Phobius"/>
    </source>
</evidence>
<keyword evidence="7" id="KW-0393">Immunoglobulin domain</keyword>
<reference evidence="9 10" key="1">
    <citation type="journal article" date="2024" name="J Genomics">
        <title>Draft genome sequencing and assembly of Favolaschia claudopus CIRM-BRFM 2984 isolated from oak limbs.</title>
        <authorList>
            <person name="Navarro D."/>
            <person name="Drula E."/>
            <person name="Chaduli D."/>
            <person name="Cazenave R."/>
            <person name="Ahrendt S."/>
            <person name="Wang J."/>
            <person name="Lipzen A."/>
            <person name="Daum C."/>
            <person name="Barry K."/>
            <person name="Grigoriev I.V."/>
            <person name="Favel A."/>
            <person name="Rosso M.N."/>
            <person name="Martin F."/>
        </authorList>
    </citation>
    <scope>NUCLEOTIDE SEQUENCE [LARGE SCALE GENOMIC DNA]</scope>
    <source>
        <strain evidence="9 10">CIRM-BRFM 2984</strain>
    </source>
</reference>
<name>A0AAW0A5R9_9AGAR</name>
<dbReference type="Proteomes" id="UP001362999">
    <property type="component" value="Unassembled WGS sequence"/>
</dbReference>
<keyword evidence="5 8" id="KW-0472">Membrane</keyword>
<dbReference type="InterPro" id="IPR000920">
    <property type="entry name" value="Myelin_P0-rel"/>
</dbReference>
<feature type="transmembrane region" description="Helical" evidence="8">
    <location>
        <begin position="12"/>
        <end position="32"/>
    </location>
</feature>
<evidence type="ECO:0000256" key="1">
    <source>
        <dbReference type="ARBA" id="ARBA00004370"/>
    </source>
</evidence>
<dbReference type="AlphaFoldDB" id="A0AAW0A5R9"/>
<evidence type="ECO:0000256" key="2">
    <source>
        <dbReference type="ARBA" id="ARBA00022692"/>
    </source>
</evidence>
<keyword evidence="10" id="KW-1185">Reference proteome</keyword>
<protein>
    <submittedName>
        <fullName evidence="9">Uncharacterized protein</fullName>
    </submittedName>
</protein>
<dbReference type="GO" id="GO:0016020">
    <property type="term" value="C:membrane"/>
    <property type="evidence" value="ECO:0007669"/>
    <property type="project" value="UniProtKB-SubCell"/>
</dbReference>
<keyword evidence="3" id="KW-0732">Signal</keyword>
<dbReference type="EMBL" id="JAWWNJ010000083">
    <property type="protein sequence ID" value="KAK7001549.1"/>
    <property type="molecule type" value="Genomic_DNA"/>
</dbReference>
<organism evidence="9 10">
    <name type="scientific">Favolaschia claudopus</name>
    <dbReference type="NCBI Taxonomy" id="2862362"/>
    <lineage>
        <taxon>Eukaryota</taxon>
        <taxon>Fungi</taxon>
        <taxon>Dikarya</taxon>
        <taxon>Basidiomycota</taxon>
        <taxon>Agaricomycotina</taxon>
        <taxon>Agaricomycetes</taxon>
        <taxon>Agaricomycetidae</taxon>
        <taxon>Agaricales</taxon>
        <taxon>Marasmiineae</taxon>
        <taxon>Mycenaceae</taxon>
        <taxon>Favolaschia</taxon>
    </lineage>
</organism>
<evidence type="ECO:0000256" key="5">
    <source>
        <dbReference type="ARBA" id="ARBA00023136"/>
    </source>
</evidence>
<sequence>MTSPTSPRLSPSTLLPNIMILTLVSGTQGFIIGEHDDFDDNTHWKVRVIIGGVVGGVALIITLIFLLFYYQPRRRAARFARVEAVNVGTPTSFVAGAPAGSYVVGPPPAAYAPATHGFAHPGVGGSNANSGAGVNSSLDKVVAI</sequence>
<proteinExistence type="predicted"/>
<keyword evidence="6" id="KW-1015">Disulfide bond</keyword>
<accession>A0AAW0A5R9</accession>
<evidence type="ECO:0000256" key="7">
    <source>
        <dbReference type="ARBA" id="ARBA00023319"/>
    </source>
</evidence>
<keyword evidence="4 8" id="KW-1133">Transmembrane helix</keyword>
<evidence type="ECO:0000256" key="6">
    <source>
        <dbReference type="ARBA" id="ARBA00023157"/>
    </source>
</evidence>
<evidence type="ECO:0000313" key="10">
    <source>
        <dbReference type="Proteomes" id="UP001362999"/>
    </source>
</evidence>